<evidence type="ECO:0000256" key="3">
    <source>
        <dbReference type="ARBA" id="ARBA00022729"/>
    </source>
</evidence>
<keyword evidence="4" id="KW-0574">Periplasm</keyword>
<evidence type="ECO:0000256" key="4">
    <source>
        <dbReference type="ARBA" id="ARBA00022764"/>
    </source>
</evidence>
<dbReference type="EMBL" id="NSDJ01000002">
    <property type="protein sequence ID" value="RKF66443.1"/>
    <property type="molecule type" value="Genomic_DNA"/>
</dbReference>
<dbReference type="InterPro" id="IPR016148">
    <property type="entry name" value="Pili_assmbl_chaperone_C"/>
</dbReference>
<name>A0ABX9PNI3_9GAMM</name>
<organism evidence="8 9">
    <name type="scientific">Rahnella variigena</name>
    <dbReference type="NCBI Taxonomy" id="574964"/>
    <lineage>
        <taxon>Bacteria</taxon>
        <taxon>Pseudomonadati</taxon>
        <taxon>Pseudomonadota</taxon>
        <taxon>Gammaproteobacteria</taxon>
        <taxon>Enterobacterales</taxon>
        <taxon>Yersiniaceae</taxon>
        <taxon>Rahnella</taxon>
    </lineage>
</organism>
<evidence type="ECO:0000256" key="5">
    <source>
        <dbReference type="ARBA" id="ARBA00023186"/>
    </source>
</evidence>
<dbReference type="GeneID" id="302711860"/>
<keyword evidence="9" id="KW-1185">Reference proteome</keyword>
<dbReference type="Proteomes" id="UP000284853">
    <property type="component" value="Unassembled WGS sequence"/>
</dbReference>
<evidence type="ECO:0000313" key="8">
    <source>
        <dbReference type="EMBL" id="RKF66443.1"/>
    </source>
</evidence>
<gene>
    <name evidence="8" type="ORF">CKQ54_23960</name>
</gene>
<dbReference type="InterPro" id="IPR036316">
    <property type="entry name" value="Pili_assmbl_chap_C_dom_sf"/>
</dbReference>
<dbReference type="RefSeq" id="WP_120163814.1">
    <property type="nucleotide sequence ID" value="NZ_NSDJ01000002.1"/>
</dbReference>
<dbReference type="SUPFAM" id="SSF49354">
    <property type="entry name" value="PapD-like"/>
    <property type="match status" value="1"/>
</dbReference>
<dbReference type="SUPFAM" id="SSF49584">
    <property type="entry name" value="Periplasmic chaperone C-domain"/>
    <property type="match status" value="1"/>
</dbReference>
<comment type="subcellular location">
    <subcellularLocation>
        <location evidence="1">Periplasm</location>
    </subcellularLocation>
</comment>
<proteinExistence type="inferred from homology"/>
<dbReference type="PRINTS" id="PR00969">
    <property type="entry name" value="CHAPERONPILI"/>
</dbReference>
<dbReference type="InterPro" id="IPR013783">
    <property type="entry name" value="Ig-like_fold"/>
</dbReference>
<dbReference type="InterPro" id="IPR016147">
    <property type="entry name" value="Pili_assmbl_chaperone_N"/>
</dbReference>
<dbReference type="InterPro" id="IPR008962">
    <property type="entry name" value="PapD-like_sf"/>
</dbReference>
<evidence type="ECO:0000256" key="1">
    <source>
        <dbReference type="ARBA" id="ARBA00004418"/>
    </source>
</evidence>
<dbReference type="Pfam" id="PF02753">
    <property type="entry name" value="PapD_C"/>
    <property type="match status" value="1"/>
</dbReference>
<feature type="domain" description="Pili assembly chaperone N-terminal" evidence="6">
    <location>
        <begin position="39"/>
        <end position="160"/>
    </location>
</feature>
<evidence type="ECO:0000259" key="6">
    <source>
        <dbReference type="Pfam" id="PF00345"/>
    </source>
</evidence>
<dbReference type="Gene3D" id="2.60.40.10">
    <property type="entry name" value="Immunoglobulins"/>
    <property type="match status" value="2"/>
</dbReference>
<evidence type="ECO:0000259" key="7">
    <source>
        <dbReference type="Pfam" id="PF02753"/>
    </source>
</evidence>
<keyword evidence="3" id="KW-0732">Signal</keyword>
<evidence type="ECO:0000256" key="2">
    <source>
        <dbReference type="ARBA" id="ARBA00007399"/>
    </source>
</evidence>
<feature type="domain" description="Pili assembly chaperone C-terminal" evidence="7">
    <location>
        <begin position="187"/>
        <end position="250"/>
    </location>
</feature>
<dbReference type="InterPro" id="IPR050643">
    <property type="entry name" value="Periplasmic_pilus_chap"/>
</dbReference>
<dbReference type="InterPro" id="IPR001829">
    <property type="entry name" value="Pili_assmbl_chaperone_bac"/>
</dbReference>
<evidence type="ECO:0000313" key="9">
    <source>
        <dbReference type="Proteomes" id="UP000284853"/>
    </source>
</evidence>
<dbReference type="PANTHER" id="PTHR30251">
    <property type="entry name" value="PILUS ASSEMBLY CHAPERONE"/>
    <property type="match status" value="1"/>
</dbReference>
<keyword evidence="5" id="KW-0143">Chaperone</keyword>
<sequence length="265" mass="30081">MTNKNIFSMKILLSLPCFILASVLFWTMTTEQGIGETYINRTRLIFSQKANDESLSIINEGAKPALMQLWIDKEEPEEKPEHIYVPFVVLPPVARLEPQSSLGIRVLFTGKGPSLTADSESLFWLNVLEVPPKMPVSEDNPVLQMAIRTRIKIFYRPNALGDITSSDAVKKLHFSYVKDSNKSLLQIENRSPLYVTLTQIKYGEAHWENNLPHDGMIAPFSHISLPVIQFTDSRQLSMTVRYIDDYGVISEYHPAELNETVAIVQ</sequence>
<dbReference type="PANTHER" id="PTHR30251:SF2">
    <property type="entry name" value="FIMBRIAL CHAPERONE YADV-RELATED"/>
    <property type="match status" value="1"/>
</dbReference>
<protein>
    <submittedName>
        <fullName evidence="8">Uncharacterized protein</fullName>
    </submittedName>
</protein>
<dbReference type="Pfam" id="PF00345">
    <property type="entry name" value="PapD_N"/>
    <property type="match status" value="1"/>
</dbReference>
<accession>A0ABX9PNI3</accession>
<comment type="caution">
    <text evidence="8">The sequence shown here is derived from an EMBL/GenBank/DDBJ whole genome shotgun (WGS) entry which is preliminary data.</text>
</comment>
<reference evidence="8 9" key="1">
    <citation type="submission" date="2017-08" db="EMBL/GenBank/DDBJ databases">
        <title>Comparative genomics of bacteria isolated from necrotic lesions of AOD affected trees.</title>
        <authorList>
            <person name="Doonan J."/>
            <person name="Denman S."/>
            <person name="Mcdonald J.E."/>
        </authorList>
    </citation>
    <scope>NUCLEOTIDE SEQUENCE [LARGE SCALE GENOMIC DNA]</scope>
    <source>
        <strain evidence="8 9">CIP 105588</strain>
    </source>
</reference>
<comment type="similarity">
    <text evidence="2">Belongs to the periplasmic pilus chaperone family.</text>
</comment>